<evidence type="ECO:0000259" key="3">
    <source>
        <dbReference type="PROSITE" id="PS51832"/>
    </source>
</evidence>
<accession>A0ABU0MY03</accession>
<dbReference type="NCBIfam" id="TIGR00254">
    <property type="entry name" value="GGDEF"/>
    <property type="match status" value="1"/>
</dbReference>
<dbReference type="CDD" id="cd01949">
    <property type="entry name" value="GGDEF"/>
    <property type="match status" value="1"/>
</dbReference>
<dbReference type="RefSeq" id="WP_307503746.1">
    <property type="nucleotide sequence ID" value="NZ_BAAACE010000028.1"/>
</dbReference>
<dbReference type="Proteomes" id="UP001232584">
    <property type="component" value="Unassembled WGS sequence"/>
</dbReference>
<dbReference type="InterPro" id="IPR035965">
    <property type="entry name" value="PAS-like_dom_sf"/>
</dbReference>
<dbReference type="SMART" id="SM00471">
    <property type="entry name" value="HDc"/>
    <property type="match status" value="1"/>
</dbReference>
<dbReference type="SUPFAM" id="SSF109604">
    <property type="entry name" value="HD-domain/PDEase-like"/>
    <property type="match status" value="1"/>
</dbReference>
<name>A0ABU0MY03_9FIRM</name>
<dbReference type="SUPFAM" id="SSF55785">
    <property type="entry name" value="PYP-like sensor domain (PAS domain)"/>
    <property type="match status" value="2"/>
</dbReference>
<evidence type="ECO:0000259" key="1">
    <source>
        <dbReference type="PROSITE" id="PS50113"/>
    </source>
</evidence>
<dbReference type="PROSITE" id="PS50887">
    <property type="entry name" value="GGDEF"/>
    <property type="match status" value="1"/>
</dbReference>
<dbReference type="InterPro" id="IPR003607">
    <property type="entry name" value="HD/PDEase_dom"/>
</dbReference>
<gene>
    <name evidence="4" type="ORF">QOZ92_000911</name>
</gene>
<dbReference type="PROSITE" id="PS51832">
    <property type="entry name" value="HD_GYP"/>
    <property type="match status" value="1"/>
</dbReference>
<dbReference type="EMBL" id="JAUSWG010000003">
    <property type="protein sequence ID" value="MDQ0555798.1"/>
    <property type="molecule type" value="Genomic_DNA"/>
</dbReference>
<dbReference type="Gene3D" id="3.30.70.270">
    <property type="match status" value="1"/>
</dbReference>
<dbReference type="NCBIfam" id="TIGR00229">
    <property type="entry name" value="sensory_box"/>
    <property type="match status" value="2"/>
</dbReference>
<dbReference type="PROSITE" id="PS50113">
    <property type="entry name" value="PAC"/>
    <property type="match status" value="1"/>
</dbReference>
<protein>
    <submittedName>
        <fullName evidence="4">Diguanylate cyclase (GGDEF)-like protein/PAS domain S-box-containing protein</fullName>
    </submittedName>
</protein>
<evidence type="ECO:0000313" key="4">
    <source>
        <dbReference type="EMBL" id="MDQ0555798.1"/>
    </source>
</evidence>
<dbReference type="PANTHER" id="PTHR43155">
    <property type="entry name" value="CYCLIC DI-GMP PHOSPHODIESTERASE PA4108-RELATED"/>
    <property type="match status" value="1"/>
</dbReference>
<dbReference type="Gene3D" id="1.10.3210.10">
    <property type="entry name" value="Hypothetical protein af1432"/>
    <property type="match status" value="1"/>
</dbReference>
<evidence type="ECO:0000259" key="2">
    <source>
        <dbReference type="PROSITE" id="PS50887"/>
    </source>
</evidence>
<comment type="caution">
    <text evidence="4">The sequence shown here is derived from an EMBL/GenBank/DDBJ whole genome shotgun (WGS) entry which is preliminary data.</text>
</comment>
<dbReference type="SMART" id="SM00267">
    <property type="entry name" value="GGDEF"/>
    <property type="match status" value="1"/>
</dbReference>
<organism evidence="4 5">
    <name type="scientific">Paraclostridium ghonii</name>
    <dbReference type="NCBI Taxonomy" id="29358"/>
    <lineage>
        <taxon>Bacteria</taxon>
        <taxon>Bacillati</taxon>
        <taxon>Bacillota</taxon>
        <taxon>Clostridia</taxon>
        <taxon>Peptostreptococcales</taxon>
        <taxon>Peptostreptococcaceae</taxon>
        <taxon>Paraclostridium</taxon>
    </lineage>
</organism>
<keyword evidence="5" id="KW-1185">Reference proteome</keyword>
<sequence>MSENIMDLIFDTLPVPIWIKSKDGVFLNINKKFEETYINKNLKKTDIIGKFNKDVYPIEIAKKYDENHKKVIESKKPMIFENKCGDKITKAYVTPIIDNKNEVIAVSGIIEDISESRQYEEDNIHQKNLMETIINSIPDIVFYKDLDSKYVGGNKAFFEGFYRKDKVDVIGKTDLELNEDKKLAAYLIKKDKEVIKSKQNIYSKLKIKNRENEIIYLESIKTPVINKKNEVVGVVGVSRDITKRKKLENMLRQMSYKDKLTGLYNRAYFEEKITILNNEKFYPLSMIMGDANGLKKLNDTKGHLEGDKLIIKISEILKNSCRKKDLIFRWGGDEFVILMPNTDTLAAQSVYNNIIQNCKKASYGDIKVNIALGLTTKIKNEEDFESMLKEAEDIMYQEKLLSKESRRNFIVKSLQKTLEENSLKTKEHISKTVKYASKIGKRLNLGSKKMRELELLAHLHDIGKIGVCERIIEKQGPLTPEEYSLIKDHSEKGFRIANCTPDLSHIAYGILTHHERYDGKGYPLGLKGEEIPLLSRIIAVIDAFDAMTSDRAYRKAMTKEQAIEELRKNSGTQFDGKIVEIFIDEI</sequence>
<dbReference type="CDD" id="cd00077">
    <property type="entry name" value="HDc"/>
    <property type="match status" value="1"/>
</dbReference>
<dbReference type="SMART" id="SM00086">
    <property type="entry name" value="PAC"/>
    <property type="match status" value="2"/>
</dbReference>
<feature type="domain" description="GGDEF" evidence="2">
    <location>
        <begin position="282"/>
        <end position="414"/>
    </location>
</feature>
<dbReference type="InterPro" id="IPR000014">
    <property type="entry name" value="PAS"/>
</dbReference>
<dbReference type="InterPro" id="IPR013656">
    <property type="entry name" value="PAS_4"/>
</dbReference>
<evidence type="ECO:0000313" key="5">
    <source>
        <dbReference type="Proteomes" id="UP001232584"/>
    </source>
</evidence>
<dbReference type="Gene3D" id="3.30.450.20">
    <property type="entry name" value="PAS domain"/>
    <property type="match status" value="2"/>
</dbReference>
<proteinExistence type="predicted"/>
<dbReference type="InterPro" id="IPR000700">
    <property type="entry name" value="PAS-assoc_C"/>
</dbReference>
<dbReference type="Pfam" id="PF00990">
    <property type="entry name" value="GGDEF"/>
    <property type="match status" value="1"/>
</dbReference>
<reference evidence="4 5" key="1">
    <citation type="submission" date="2023-07" db="EMBL/GenBank/DDBJ databases">
        <title>Genomic Encyclopedia of Type Strains, Phase IV (KMG-IV): sequencing the most valuable type-strain genomes for metagenomic binning, comparative biology and taxonomic classification.</title>
        <authorList>
            <person name="Goeker M."/>
        </authorList>
    </citation>
    <scope>NUCLEOTIDE SEQUENCE [LARGE SCALE GENOMIC DNA]</scope>
    <source>
        <strain evidence="4 5">DSM 15049</strain>
    </source>
</reference>
<feature type="domain" description="HD-GYP" evidence="3">
    <location>
        <begin position="403"/>
        <end position="586"/>
    </location>
</feature>
<dbReference type="InterPro" id="IPR037522">
    <property type="entry name" value="HD_GYP_dom"/>
</dbReference>
<feature type="domain" description="PAC" evidence="1">
    <location>
        <begin position="201"/>
        <end position="253"/>
    </location>
</feature>
<dbReference type="Pfam" id="PF08448">
    <property type="entry name" value="PAS_4"/>
    <property type="match status" value="2"/>
</dbReference>
<dbReference type="InterPro" id="IPR001610">
    <property type="entry name" value="PAC"/>
</dbReference>
<dbReference type="InterPro" id="IPR029787">
    <property type="entry name" value="Nucleotide_cyclase"/>
</dbReference>
<dbReference type="InterPro" id="IPR043128">
    <property type="entry name" value="Rev_trsase/Diguanyl_cyclase"/>
</dbReference>
<dbReference type="InterPro" id="IPR000160">
    <property type="entry name" value="GGDEF_dom"/>
</dbReference>
<dbReference type="SUPFAM" id="SSF55073">
    <property type="entry name" value="Nucleotide cyclase"/>
    <property type="match status" value="1"/>
</dbReference>
<dbReference type="PANTHER" id="PTHR43155:SF2">
    <property type="entry name" value="CYCLIC DI-GMP PHOSPHODIESTERASE PA4108"/>
    <property type="match status" value="1"/>
</dbReference>
<dbReference type="Pfam" id="PF13487">
    <property type="entry name" value="HD_5"/>
    <property type="match status" value="1"/>
</dbReference>